<keyword evidence="2" id="KW-1185">Reference proteome</keyword>
<evidence type="ECO:0000313" key="2">
    <source>
        <dbReference type="Proteomes" id="UP001162483"/>
    </source>
</evidence>
<evidence type="ECO:0000313" key="1">
    <source>
        <dbReference type="EMBL" id="CAI9585331.1"/>
    </source>
</evidence>
<comment type="caution">
    <text evidence="1">The sequence shown here is derived from an EMBL/GenBank/DDBJ whole genome shotgun (WGS) entry which is preliminary data.</text>
</comment>
<gene>
    <name evidence="1" type="ORF">SPARVUS_LOCUS10163867</name>
</gene>
<protein>
    <submittedName>
        <fullName evidence="1">Uncharacterized protein</fullName>
    </submittedName>
</protein>
<dbReference type="Proteomes" id="UP001162483">
    <property type="component" value="Unassembled WGS sequence"/>
</dbReference>
<proteinExistence type="predicted"/>
<name>A0ABN9EPE0_9NEOB</name>
<dbReference type="EMBL" id="CATNWA010015637">
    <property type="protein sequence ID" value="CAI9585331.1"/>
    <property type="molecule type" value="Genomic_DNA"/>
</dbReference>
<reference evidence="1" key="1">
    <citation type="submission" date="2023-05" db="EMBL/GenBank/DDBJ databases">
        <authorList>
            <person name="Stuckert A."/>
        </authorList>
    </citation>
    <scope>NUCLEOTIDE SEQUENCE</scope>
</reference>
<sequence length="77" mass="8816">MSLTLGVSGKECPLHWWVSGRCPLHWGSVGRMSLTLGRVTDQVWNNEMTSTNLGLQMRKIWSPNIWRIMSQWVSLSS</sequence>
<accession>A0ABN9EPE0</accession>
<organism evidence="1 2">
    <name type="scientific">Staurois parvus</name>
    <dbReference type="NCBI Taxonomy" id="386267"/>
    <lineage>
        <taxon>Eukaryota</taxon>
        <taxon>Metazoa</taxon>
        <taxon>Chordata</taxon>
        <taxon>Craniata</taxon>
        <taxon>Vertebrata</taxon>
        <taxon>Euteleostomi</taxon>
        <taxon>Amphibia</taxon>
        <taxon>Batrachia</taxon>
        <taxon>Anura</taxon>
        <taxon>Neobatrachia</taxon>
        <taxon>Ranoidea</taxon>
        <taxon>Ranidae</taxon>
        <taxon>Staurois</taxon>
    </lineage>
</organism>